<dbReference type="EMBL" id="DACTBT010000047">
    <property type="protein sequence ID" value="HAT4299829.1"/>
    <property type="molecule type" value="Genomic_DNA"/>
</dbReference>
<reference evidence="1" key="1">
    <citation type="journal article" date="2018" name="Genome Biol.">
        <title>SKESA: strategic k-mer extension for scrupulous assemblies.</title>
        <authorList>
            <person name="Souvorov A."/>
            <person name="Agarwala R."/>
            <person name="Lipman D.J."/>
        </authorList>
    </citation>
    <scope>NUCLEOTIDE SEQUENCE</scope>
    <source>
        <strain evidence="1">C25</strain>
    </source>
</reference>
<comment type="caution">
    <text evidence="1">The sequence shown here is derived from an EMBL/GenBank/DDBJ whole genome shotgun (WGS) entry which is preliminary data.</text>
</comment>
<protein>
    <submittedName>
        <fullName evidence="1">Uncharacterized protein</fullName>
    </submittedName>
</protein>
<reference evidence="1" key="2">
    <citation type="submission" date="2020-07" db="EMBL/GenBank/DDBJ databases">
        <authorList>
            <consortium name="NCBI Pathogen Detection Project"/>
        </authorList>
    </citation>
    <scope>NUCLEOTIDE SEQUENCE</scope>
    <source>
        <strain evidence="1">C25</strain>
    </source>
</reference>
<sequence length="106" mass="13128">MTLKDIYNYYDNLELENWHKHESVIDKIKELYLNKIISIKEFYNDFATFQKGYGNEDEETLRMPFDDPEEIECKLVEQFYDDFICFKYEIIDKEKLLLKIIDIYWE</sequence>
<dbReference type="RefSeq" id="WP_110035235.1">
    <property type="nucleotide sequence ID" value="NZ_JAALMF010000001.1"/>
</dbReference>
<accession>A0AAN5NE37</accession>
<evidence type="ECO:0000313" key="2">
    <source>
        <dbReference type="Proteomes" id="UP000855421"/>
    </source>
</evidence>
<organism evidence="1 2">
    <name type="scientific">Clostridium perfringens</name>
    <dbReference type="NCBI Taxonomy" id="1502"/>
    <lineage>
        <taxon>Bacteria</taxon>
        <taxon>Bacillati</taxon>
        <taxon>Bacillota</taxon>
        <taxon>Clostridia</taxon>
        <taxon>Eubacteriales</taxon>
        <taxon>Clostridiaceae</taxon>
        <taxon>Clostridium</taxon>
    </lineage>
</organism>
<evidence type="ECO:0000313" key="1">
    <source>
        <dbReference type="EMBL" id="HAT4299829.1"/>
    </source>
</evidence>
<dbReference type="AlphaFoldDB" id="A0AAN5NE37"/>
<proteinExistence type="predicted"/>
<gene>
    <name evidence="1" type="ORF">I9063_003253</name>
</gene>
<dbReference type="Proteomes" id="UP000855421">
    <property type="component" value="Unassembled WGS sequence"/>
</dbReference>
<name>A0AAN5NE37_CLOPF</name>